<dbReference type="EMBL" id="JAAAXX010000002">
    <property type="protein sequence ID" value="KAF2392037.1"/>
    <property type="molecule type" value="Genomic_DNA"/>
</dbReference>
<proteinExistence type="predicted"/>
<dbReference type="InterPro" id="IPR036388">
    <property type="entry name" value="WH-like_DNA-bd_sf"/>
</dbReference>
<organism evidence="2 3">
    <name type="scientific">Pseudomonas frederiksbergensis</name>
    <dbReference type="NCBI Taxonomy" id="104087"/>
    <lineage>
        <taxon>Bacteria</taxon>
        <taxon>Pseudomonadati</taxon>
        <taxon>Pseudomonadota</taxon>
        <taxon>Gammaproteobacteria</taxon>
        <taxon>Pseudomonadales</taxon>
        <taxon>Pseudomonadaceae</taxon>
        <taxon>Pseudomonas</taxon>
    </lineage>
</organism>
<comment type="caution">
    <text evidence="2">The sequence shown here is derived from an EMBL/GenBank/DDBJ whole genome shotgun (WGS) entry which is preliminary data.</text>
</comment>
<dbReference type="Gene3D" id="1.10.10.10">
    <property type="entry name" value="Winged helix-like DNA-binding domain superfamily/Winged helix DNA-binding domain"/>
    <property type="match status" value="1"/>
</dbReference>
<dbReference type="GO" id="GO:0006355">
    <property type="term" value="P:regulation of DNA-templated transcription"/>
    <property type="evidence" value="ECO:0007669"/>
    <property type="project" value="InterPro"/>
</dbReference>
<sequence>MKRNGGNLTWGQGYFRPGGRKPGQPAILVCRLMNRISSVRNIENPHIYFELGKLISSVGHEHFVANMHQLIGTSVSISLVELSEWTTDDNQGSVIDIQSLGNAGLPEELSSPSSLPCSITPRQRDEHPLLQRILEVDDSILIHMNAPMMDAKGYQLTNATHQCNLVSGKGNRRCVITLHRPLADRDFSLSELSFLKNLSETLLPLVERHARISRQVSVRKTGSPMARPVVAFEQTPLQRDFNERLTLCDVALSAREKEVCLGLLTGGTVPEMAEKLCVKNSSVETYLKRAAAKLGVSGRHGLAKWMIGA</sequence>
<dbReference type="SMART" id="SM00421">
    <property type="entry name" value="HTH_LUXR"/>
    <property type="match status" value="1"/>
</dbReference>
<dbReference type="SUPFAM" id="SSF46894">
    <property type="entry name" value="C-terminal effector domain of the bipartite response regulators"/>
    <property type="match status" value="1"/>
</dbReference>
<gene>
    <name evidence="2" type="ORF">FX983_06522</name>
</gene>
<dbReference type="AlphaFoldDB" id="A0A6L5BXD7"/>
<dbReference type="Pfam" id="PF00196">
    <property type="entry name" value="GerE"/>
    <property type="match status" value="1"/>
</dbReference>
<protein>
    <recommendedName>
        <fullName evidence="1">HTH luxR-type domain-containing protein</fullName>
    </recommendedName>
</protein>
<dbReference type="Proteomes" id="UP000475265">
    <property type="component" value="Unassembled WGS sequence"/>
</dbReference>
<evidence type="ECO:0000259" key="1">
    <source>
        <dbReference type="SMART" id="SM00421"/>
    </source>
</evidence>
<evidence type="ECO:0000313" key="2">
    <source>
        <dbReference type="EMBL" id="KAF2392037.1"/>
    </source>
</evidence>
<dbReference type="GO" id="GO:0003677">
    <property type="term" value="F:DNA binding"/>
    <property type="evidence" value="ECO:0007669"/>
    <property type="project" value="InterPro"/>
</dbReference>
<dbReference type="InterPro" id="IPR000792">
    <property type="entry name" value="Tscrpt_reg_LuxR_C"/>
</dbReference>
<name>A0A6L5BXD7_9PSED</name>
<feature type="domain" description="HTH luxR-type" evidence="1">
    <location>
        <begin position="249"/>
        <end position="306"/>
    </location>
</feature>
<reference evidence="2 3" key="1">
    <citation type="submission" date="2019-12" db="EMBL/GenBank/DDBJ databases">
        <title>Endophytic bacteria associated with Panax ginseng seedlings.</title>
        <authorList>
            <person name="Park J.M."/>
            <person name="Shin R."/>
            <person name="Jo S.H."/>
        </authorList>
    </citation>
    <scope>NUCLEOTIDE SEQUENCE [LARGE SCALE GENOMIC DNA]</scope>
    <source>
        <strain evidence="2 3">PgKB32</strain>
    </source>
</reference>
<accession>A0A6L5BXD7</accession>
<dbReference type="InterPro" id="IPR016032">
    <property type="entry name" value="Sig_transdc_resp-reg_C-effctor"/>
</dbReference>
<evidence type="ECO:0000313" key="3">
    <source>
        <dbReference type="Proteomes" id="UP000475265"/>
    </source>
</evidence>